<evidence type="ECO:0000313" key="3">
    <source>
        <dbReference type="Proteomes" id="UP000623269"/>
    </source>
</evidence>
<feature type="domain" description="DUF5704" evidence="1">
    <location>
        <begin position="465"/>
        <end position="651"/>
    </location>
</feature>
<proteinExistence type="predicted"/>
<accession>A0A8J7HDV8</accession>
<dbReference type="AlphaFoldDB" id="A0A8J7HDV8"/>
<evidence type="ECO:0000259" key="1">
    <source>
        <dbReference type="Pfam" id="PF18964"/>
    </source>
</evidence>
<dbReference type="RefSeq" id="WP_243456634.1">
    <property type="nucleotide sequence ID" value="NZ_JAEAGR010000026.1"/>
</dbReference>
<dbReference type="Pfam" id="PF18964">
    <property type="entry name" value="DUF5704"/>
    <property type="match status" value="1"/>
</dbReference>
<comment type="caution">
    <text evidence="2">The sequence shown here is derived from an EMBL/GenBank/DDBJ whole genome shotgun (WGS) entry which is preliminary data.</text>
</comment>
<dbReference type="Proteomes" id="UP000623269">
    <property type="component" value="Unassembled WGS sequence"/>
</dbReference>
<sequence>MNKTYLRKGVISAFLIIALIVNFAFADIKMLFVDAATNNTWIIDDYYDNEYLEVFNIDQEEGLIVLRGTHNKKTNENYYKTDGFILTTEKYNTSGNFPSSAKNNRIYAVVDPESDNGTTIKTLYTLRFNDIVGMAGKLGMTGESIGNGTVPIYLHVVYDIYKGDKRVVNDVIGVQEMLKAPIKYRLGYTEWGPGTQTKIPSYYNMRFDLSVKSTYNIKVVAVDQQKNVIKDNLDPVKKVIYRETYSYQLPDQEKTISAGGTSYKYTDKWHYVYTDRKTGNILEMPSKTGPVAYLNEVPDALPGSTLTIKMEYDVVKTDPYWVEVIAVDNKGNKLQDLKSKVKTTAGTQFNYSIPETQKTLKGTYNYQNKWYLTYTQRDPEAKKTINGNTEKINNYVMPDAKKDSVATFHMVYEPGPTPTPLPVTPTPTPSIPEVVAPEPDSVSLPFTNVVTTGVIQADNRSSMRFQAIKGVPTTESLYGEVIAKNYLLGYSFVKKVGIKNYVIEVSKDYILNWETATPESAGGGEPLTETITVKHHVTVPRAYGYWEIENLECYKIDNAELRNFALPDGSITIRPNYTYYNPPSVTVRHSGQEDDHIIPPQEKAVGINLPSQTISDPNDPTRKPPVPMEEFISEANYTALTQTGKIKVKSDYLNFNGSTVISDQVVETEAPDINTSAIPQCETFTDNNVLYKPGQIIEAKKKNGTYGSNGTITYSSIATVNPSKQHYIYYPINGINNVVIHTPVVCKPIIASDNDQYVQLLSPSDNCVQLVLDPDSNLSDFEVNISNNGPHSNKLGYYTRDISRSLRDPDISYIASKEGILRNEVKFSFDVYMDIGKDKDPENDKYVKAGTWVVIG</sequence>
<gene>
    <name evidence="2" type="ORF">I5677_16770</name>
</gene>
<reference evidence="2" key="1">
    <citation type="submission" date="2020-12" db="EMBL/GenBank/DDBJ databases">
        <title>M. sibirica DSM 26468T genome.</title>
        <authorList>
            <person name="Thieme N."/>
            <person name="Rettenmaier R."/>
            <person name="Zverlov V."/>
            <person name="Liebl W."/>
        </authorList>
    </citation>
    <scope>NUCLEOTIDE SEQUENCE</scope>
    <source>
        <strain evidence="2">DSM 26468</strain>
    </source>
</reference>
<organism evidence="2 3">
    <name type="scientific">Mobilitalea sibirica</name>
    <dbReference type="NCBI Taxonomy" id="1462919"/>
    <lineage>
        <taxon>Bacteria</taxon>
        <taxon>Bacillati</taxon>
        <taxon>Bacillota</taxon>
        <taxon>Clostridia</taxon>
        <taxon>Lachnospirales</taxon>
        <taxon>Lachnospiraceae</taxon>
        <taxon>Mobilitalea</taxon>
    </lineage>
</organism>
<dbReference type="EMBL" id="JAEAGR010000026">
    <property type="protein sequence ID" value="MBH1942547.1"/>
    <property type="molecule type" value="Genomic_DNA"/>
</dbReference>
<protein>
    <recommendedName>
        <fullName evidence="1">DUF5704 domain-containing protein</fullName>
    </recommendedName>
</protein>
<keyword evidence="3" id="KW-1185">Reference proteome</keyword>
<name>A0A8J7HDV8_9FIRM</name>
<dbReference type="InterPro" id="IPR043759">
    <property type="entry name" value="DUF5704"/>
</dbReference>
<evidence type="ECO:0000313" key="2">
    <source>
        <dbReference type="EMBL" id="MBH1942547.1"/>
    </source>
</evidence>
<feature type="non-terminal residue" evidence="2">
    <location>
        <position position="856"/>
    </location>
</feature>